<dbReference type="GO" id="GO:0006310">
    <property type="term" value="P:DNA recombination"/>
    <property type="evidence" value="ECO:0007669"/>
    <property type="project" value="InterPro"/>
</dbReference>
<gene>
    <name evidence="4" type="ORF">CGW93_04345</name>
</gene>
<dbReference type="PANTHER" id="PTHR45674:SF4">
    <property type="entry name" value="DNA LIGASE 1"/>
    <property type="match status" value="1"/>
</dbReference>
<dbReference type="InterPro" id="IPR012310">
    <property type="entry name" value="DNA_ligase_ATP-dep_cent"/>
</dbReference>
<dbReference type="SUPFAM" id="SSF56091">
    <property type="entry name" value="DNA ligase/mRNA capping enzyme, catalytic domain"/>
    <property type="match status" value="1"/>
</dbReference>
<dbReference type="PANTHER" id="PTHR45674">
    <property type="entry name" value="DNA LIGASE 1/3 FAMILY MEMBER"/>
    <property type="match status" value="1"/>
</dbReference>
<dbReference type="AlphaFoldDB" id="A0A257LSU3"/>
<name>A0A257LSU3_UNCW3</name>
<organism evidence="4 5">
    <name type="scientific">candidate division WOR-3 bacterium 4484_18</name>
    <dbReference type="NCBI Taxonomy" id="2020626"/>
    <lineage>
        <taxon>Bacteria</taxon>
        <taxon>Bacteria division WOR-3</taxon>
    </lineage>
</organism>
<keyword evidence="2" id="KW-0436">Ligase</keyword>
<evidence type="ECO:0000313" key="5">
    <source>
        <dbReference type="Proteomes" id="UP000216312"/>
    </source>
</evidence>
<dbReference type="Pfam" id="PF01068">
    <property type="entry name" value="DNA_ligase_A_M"/>
    <property type="match status" value="1"/>
</dbReference>
<dbReference type="PROSITE" id="PS50160">
    <property type="entry name" value="DNA_LIGASE_A3"/>
    <property type="match status" value="1"/>
</dbReference>
<sequence length="198" mass="23490">MKLSGPVWLMQPIPYWGERLQGDWIYEPKIDGWRLQVIKYQDGRVEFWGRRLERSPNWTAKLSYLIPAFRKLPASSLVDAELYSTGGRRFIPSLFARKRKVDPIIYVFDVIFWEGEFVGNHKLRERKALLETISWSPPVQVLRYDRISDIREHWETVIKSGGEGLVLKYLESIYEVGRDGPIATQYWRKIKRGLYIER</sequence>
<evidence type="ECO:0000256" key="1">
    <source>
        <dbReference type="ARBA" id="ARBA00007572"/>
    </source>
</evidence>
<evidence type="ECO:0000259" key="3">
    <source>
        <dbReference type="PROSITE" id="PS50160"/>
    </source>
</evidence>
<proteinExistence type="inferred from homology"/>
<dbReference type="InterPro" id="IPR050191">
    <property type="entry name" value="ATP-dep_DNA_ligase"/>
</dbReference>
<evidence type="ECO:0000313" key="4">
    <source>
        <dbReference type="EMBL" id="OYV02674.1"/>
    </source>
</evidence>
<reference evidence="5" key="1">
    <citation type="submission" date="2017-07" db="EMBL/GenBank/DDBJ databases">
        <title>Novel pathways for hydrocarbon cycling and metabolic interdependencies in hydrothermal sediment communities.</title>
        <authorList>
            <person name="Dombrowski N."/>
            <person name="Seitz K."/>
            <person name="Teske A."/>
            <person name="Baker B."/>
        </authorList>
    </citation>
    <scope>NUCLEOTIDE SEQUENCE [LARGE SCALE GENOMIC DNA]</scope>
</reference>
<feature type="domain" description="ATP-dependent DNA ligase family profile" evidence="3">
    <location>
        <begin position="96"/>
        <end position="192"/>
    </location>
</feature>
<dbReference type="EMBL" id="NMUJ01000062">
    <property type="protein sequence ID" value="OYV02674.1"/>
    <property type="molecule type" value="Genomic_DNA"/>
</dbReference>
<accession>A0A257LSU3</accession>
<comment type="similarity">
    <text evidence="1">Belongs to the ATP-dependent DNA ligase family.</text>
</comment>
<dbReference type="GO" id="GO:0003910">
    <property type="term" value="F:DNA ligase (ATP) activity"/>
    <property type="evidence" value="ECO:0007669"/>
    <property type="project" value="InterPro"/>
</dbReference>
<evidence type="ECO:0000256" key="2">
    <source>
        <dbReference type="ARBA" id="ARBA00022598"/>
    </source>
</evidence>
<dbReference type="GO" id="GO:0006281">
    <property type="term" value="P:DNA repair"/>
    <property type="evidence" value="ECO:0007669"/>
    <property type="project" value="InterPro"/>
</dbReference>
<dbReference type="Gene3D" id="3.30.470.30">
    <property type="entry name" value="DNA ligase/mRNA capping enzyme"/>
    <property type="match status" value="1"/>
</dbReference>
<dbReference type="GO" id="GO:0005524">
    <property type="term" value="F:ATP binding"/>
    <property type="evidence" value="ECO:0007669"/>
    <property type="project" value="InterPro"/>
</dbReference>
<comment type="caution">
    <text evidence="4">The sequence shown here is derived from an EMBL/GenBank/DDBJ whole genome shotgun (WGS) entry which is preliminary data.</text>
</comment>
<protein>
    <recommendedName>
        <fullName evidence="3">ATP-dependent DNA ligase family profile domain-containing protein</fullName>
    </recommendedName>
</protein>
<dbReference type="Proteomes" id="UP000216312">
    <property type="component" value="Unassembled WGS sequence"/>
</dbReference>